<dbReference type="GO" id="GO:0005524">
    <property type="term" value="F:ATP binding"/>
    <property type="evidence" value="ECO:0007669"/>
    <property type="project" value="UniProtKB-KW"/>
</dbReference>
<keyword evidence="6" id="KW-0238">DNA-binding</keyword>
<evidence type="ECO:0000256" key="5">
    <source>
        <dbReference type="ARBA" id="ARBA00022840"/>
    </source>
</evidence>
<reference evidence="11" key="1">
    <citation type="submission" date="2020-05" db="EMBL/GenBank/DDBJ databases">
        <authorList>
            <person name="Chiriac C."/>
            <person name="Salcher M."/>
            <person name="Ghai R."/>
            <person name="Kavagutti S V."/>
        </authorList>
    </citation>
    <scope>NUCLEOTIDE SEQUENCE</scope>
</reference>
<keyword evidence="4" id="KW-0347">Helicase</keyword>
<dbReference type="InterPro" id="IPR001650">
    <property type="entry name" value="Helicase_C-like"/>
</dbReference>
<dbReference type="CDD" id="cd04488">
    <property type="entry name" value="RecG_wedge_OBF"/>
    <property type="match status" value="1"/>
</dbReference>
<dbReference type="SMART" id="SM00487">
    <property type="entry name" value="DEXDc"/>
    <property type="match status" value="1"/>
</dbReference>
<dbReference type="InterPro" id="IPR027417">
    <property type="entry name" value="P-loop_NTPase"/>
</dbReference>
<feature type="domain" description="Helicase ATP-binding" evidence="9">
    <location>
        <begin position="300"/>
        <end position="464"/>
    </location>
</feature>
<dbReference type="GO" id="GO:0003677">
    <property type="term" value="F:DNA binding"/>
    <property type="evidence" value="ECO:0007669"/>
    <property type="project" value="UniProtKB-KW"/>
</dbReference>
<dbReference type="SUPFAM" id="SSF50249">
    <property type="entry name" value="Nucleic acid-binding proteins"/>
    <property type="match status" value="1"/>
</dbReference>
<evidence type="ECO:0000256" key="6">
    <source>
        <dbReference type="ARBA" id="ARBA00023125"/>
    </source>
</evidence>
<feature type="domain" description="Helicase C-terminal" evidence="10">
    <location>
        <begin position="484"/>
        <end position="640"/>
    </location>
</feature>
<evidence type="ECO:0000256" key="8">
    <source>
        <dbReference type="ARBA" id="ARBA00049819"/>
    </source>
</evidence>
<evidence type="ECO:0000256" key="3">
    <source>
        <dbReference type="ARBA" id="ARBA00022801"/>
    </source>
</evidence>
<keyword evidence="7" id="KW-0234">DNA repair</keyword>
<dbReference type="InterPro" id="IPR047112">
    <property type="entry name" value="RecG/Mfd"/>
</dbReference>
<dbReference type="PANTHER" id="PTHR47964">
    <property type="entry name" value="ATP-DEPENDENT DNA HELICASE HOMOLOG RECG, CHLOROPLASTIC"/>
    <property type="match status" value="1"/>
</dbReference>
<evidence type="ECO:0000259" key="10">
    <source>
        <dbReference type="PROSITE" id="PS51194"/>
    </source>
</evidence>
<dbReference type="GO" id="GO:0006281">
    <property type="term" value="P:DNA repair"/>
    <property type="evidence" value="ECO:0007669"/>
    <property type="project" value="UniProtKB-KW"/>
</dbReference>
<dbReference type="EMBL" id="CAFBLU010000003">
    <property type="protein sequence ID" value="CAB4863834.1"/>
    <property type="molecule type" value="Genomic_DNA"/>
</dbReference>
<protein>
    <recommendedName>
        <fullName evidence="8">Probable DNA 3'-5' helicase RecG</fullName>
    </recommendedName>
</protein>
<evidence type="ECO:0000256" key="4">
    <source>
        <dbReference type="ARBA" id="ARBA00022806"/>
    </source>
</evidence>
<dbReference type="InterPro" id="IPR045562">
    <property type="entry name" value="RecG_dom3_C"/>
</dbReference>
<keyword evidence="5" id="KW-0067">ATP-binding</keyword>
<evidence type="ECO:0000313" key="11">
    <source>
        <dbReference type="EMBL" id="CAB4863834.1"/>
    </source>
</evidence>
<organism evidence="11">
    <name type="scientific">freshwater metagenome</name>
    <dbReference type="NCBI Taxonomy" id="449393"/>
    <lineage>
        <taxon>unclassified sequences</taxon>
        <taxon>metagenomes</taxon>
        <taxon>ecological metagenomes</taxon>
    </lineage>
</organism>
<dbReference type="Gene3D" id="2.40.50.140">
    <property type="entry name" value="Nucleic acid-binding proteins"/>
    <property type="match status" value="1"/>
</dbReference>
<dbReference type="InterPro" id="IPR033454">
    <property type="entry name" value="RecG_wedge"/>
</dbReference>
<dbReference type="AlphaFoldDB" id="A0A6J7D4B6"/>
<accession>A0A6J7D4B6</accession>
<dbReference type="GO" id="GO:0016787">
    <property type="term" value="F:hydrolase activity"/>
    <property type="evidence" value="ECO:0007669"/>
    <property type="project" value="UniProtKB-KW"/>
</dbReference>
<gene>
    <name evidence="11" type="ORF">UFOPK3444_00335</name>
</gene>
<evidence type="ECO:0000256" key="1">
    <source>
        <dbReference type="ARBA" id="ARBA00022741"/>
    </source>
</evidence>
<dbReference type="SUPFAM" id="SSF52540">
    <property type="entry name" value="P-loop containing nucleoside triphosphate hydrolases"/>
    <property type="match status" value="2"/>
</dbReference>
<dbReference type="Pfam" id="PF19833">
    <property type="entry name" value="RecG_dom3_C"/>
    <property type="match status" value="1"/>
</dbReference>
<keyword evidence="1" id="KW-0547">Nucleotide-binding</keyword>
<sequence>MKDIKPPYAFASTEALDSAQLLGAPWRSPRPQQLELPIGVKGPKAMKGAEALGLGSVGDLLGHFPHRHEDRGEVLSIGELKSGQDATIEVEVRSVETRRAWKRNGLILTVATVADHTGPLEAVWFNQPWVGRYLKAGQRLVLHGRYEGKARFRVVEHEGGGAGASEVTTGIVPVHPASDGLPPRKLRELVAAARTAVADITEPLWAGLLVSLGMPDRPAAIDAIHFPRTEADYEVARRRLAFDELLGLQLDLLGRRVHKAGALPAPVVAGDKGLTTDWVASLPFSLTGDQLAAVETITAELASETPMTRLLMGEVGSGKTVVALHGLLRAVESGHQGMLMAPTETLASQHLRSLEGLLGGTPVSFSLLTGSTSAAQRRETLDRFETGELSILIGTHALLEPDVRPARLALCVVDEQHRFGVRQRERLSSKGPEGKQPHVLHMTATPIPRTLALAAYGDLQTLAIRELPSGRQPVATHIVEGAPARARAYERIREEVAAGGRVFVVCPLVEASEALEASAATEEYDRLREGPLKGLRLGLLHGRMSSAEKELAMEAFSDGDTEVLVSTTVIEVGVDVPEATVMMVENAERFGLAQLHQLRGRVGRGSAGGVCLLCGSKAARRLVAMEESSDGFVLAELDLELRGEGELTGVRQSGLPRLKAASLPADLEILEQANKVAKEILATDPDLLTPKYALLGMLVSEPEPELSADRIVA</sequence>
<dbReference type="InterPro" id="IPR011545">
    <property type="entry name" value="DEAD/DEAH_box_helicase_dom"/>
</dbReference>
<keyword evidence="3" id="KW-0378">Hydrolase</keyword>
<evidence type="ECO:0000256" key="7">
    <source>
        <dbReference type="ARBA" id="ARBA00023204"/>
    </source>
</evidence>
<dbReference type="Pfam" id="PF00271">
    <property type="entry name" value="Helicase_C"/>
    <property type="match status" value="1"/>
</dbReference>
<evidence type="ECO:0000256" key="2">
    <source>
        <dbReference type="ARBA" id="ARBA00022763"/>
    </source>
</evidence>
<dbReference type="Pfam" id="PF00270">
    <property type="entry name" value="DEAD"/>
    <property type="match status" value="1"/>
</dbReference>
<dbReference type="SMART" id="SM00490">
    <property type="entry name" value="HELICc"/>
    <property type="match status" value="1"/>
</dbReference>
<dbReference type="PROSITE" id="PS51192">
    <property type="entry name" value="HELICASE_ATP_BIND_1"/>
    <property type="match status" value="1"/>
</dbReference>
<keyword evidence="2" id="KW-0227">DNA damage</keyword>
<dbReference type="PROSITE" id="PS51194">
    <property type="entry name" value="HELICASE_CTER"/>
    <property type="match status" value="1"/>
</dbReference>
<dbReference type="NCBIfam" id="NF008168">
    <property type="entry name" value="PRK10917.2-2"/>
    <property type="match status" value="1"/>
</dbReference>
<evidence type="ECO:0000259" key="9">
    <source>
        <dbReference type="PROSITE" id="PS51192"/>
    </source>
</evidence>
<proteinExistence type="predicted"/>
<dbReference type="InterPro" id="IPR014001">
    <property type="entry name" value="Helicase_ATP-bd"/>
</dbReference>
<name>A0A6J7D4B6_9ZZZZ</name>
<dbReference type="PANTHER" id="PTHR47964:SF1">
    <property type="entry name" value="ATP-DEPENDENT DNA HELICASE HOMOLOG RECG, CHLOROPLASTIC"/>
    <property type="match status" value="1"/>
</dbReference>
<dbReference type="InterPro" id="IPR012340">
    <property type="entry name" value="NA-bd_OB-fold"/>
</dbReference>
<dbReference type="Gene3D" id="3.40.50.300">
    <property type="entry name" value="P-loop containing nucleotide triphosphate hydrolases"/>
    <property type="match status" value="2"/>
</dbReference>
<dbReference type="Pfam" id="PF17191">
    <property type="entry name" value="RecG_wedge"/>
    <property type="match status" value="1"/>
</dbReference>
<dbReference type="GO" id="GO:0003678">
    <property type="term" value="F:DNA helicase activity"/>
    <property type="evidence" value="ECO:0007669"/>
    <property type="project" value="TreeGrafter"/>
</dbReference>